<sequence>MSLQVRGRDVALEAYRVETAHGLAFVPECLMASDLRPGTRPSHQEAYEWIATHGAALERAARSLAGGRTPRPPFDIVTLSSSV</sequence>
<dbReference type="Proteomes" id="UP000596387">
    <property type="component" value="Chromosome"/>
</dbReference>
<protein>
    <submittedName>
        <fullName evidence="1">Uncharacterized protein</fullName>
    </submittedName>
</protein>
<name>A0ABX7F817_9RHOB</name>
<dbReference type="RefSeq" id="WP_023848158.1">
    <property type="nucleotide sequence ID" value="NZ_CP047166.1"/>
</dbReference>
<reference evidence="1 2" key="1">
    <citation type="submission" date="2019-12" db="EMBL/GenBank/DDBJ databases">
        <title>Complete Genome Sequence of a Quorum-Sensing Bacterium,Rhodobacteraceae bacterium C31, Isolated from a marine microalgae symbiotic bacteria.</title>
        <authorList>
            <person name="Zhang Y."/>
        </authorList>
    </citation>
    <scope>NUCLEOTIDE SEQUENCE [LARGE SCALE GENOMIC DNA]</scope>
    <source>
        <strain evidence="1 2">C31</strain>
    </source>
</reference>
<proteinExistence type="predicted"/>
<evidence type="ECO:0000313" key="2">
    <source>
        <dbReference type="Proteomes" id="UP000596387"/>
    </source>
</evidence>
<dbReference type="EMBL" id="CP047166">
    <property type="protein sequence ID" value="QRF66281.1"/>
    <property type="molecule type" value="Genomic_DNA"/>
</dbReference>
<keyword evidence="2" id="KW-1185">Reference proteome</keyword>
<gene>
    <name evidence="1" type="ORF">GQA70_08155</name>
</gene>
<accession>A0ABX7F817</accession>
<organism evidence="1 2">
    <name type="scientific">Ponticoccus alexandrii</name>
    <dbReference type="NCBI Taxonomy" id="1943633"/>
    <lineage>
        <taxon>Bacteria</taxon>
        <taxon>Pseudomonadati</taxon>
        <taxon>Pseudomonadota</taxon>
        <taxon>Alphaproteobacteria</taxon>
        <taxon>Rhodobacterales</taxon>
        <taxon>Roseobacteraceae</taxon>
        <taxon>Ponticoccus</taxon>
    </lineage>
</organism>
<evidence type="ECO:0000313" key="1">
    <source>
        <dbReference type="EMBL" id="QRF66281.1"/>
    </source>
</evidence>